<dbReference type="EnsemblMetazoa" id="AMEM005940-RA">
    <property type="protein sequence ID" value="AMEM005940-PA"/>
    <property type="gene ID" value="AMEM005940"/>
</dbReference>
<dbReference type="Proteomes" id="UP000075903">
    <property type="component" value="Unassembled WGS sequence"/>
</dbReference>
<accession>A0A182UYQ0</accession>
<reference evidence="1" key="1">
    <citation type="submission" date="2020-05" db="UniProtKB">
        <authorList>
            <consortium name="EnsemblMetazoa"/>
        </authorList>
    </citation>
    <scope>IDENTIFICATION</scope>
    <source>
        <strain evidence="1">MAF</strain>
    </source>
</reference>
<proteinExistence type="predicted"/>
<organism evidence="1 2">
    <name type="scientific">Anopheles merus</name>
    <name type="common">Mosquito</name>
    <dbReference type="NCBI Taxonomy" id="30066"/>
    <lineage>
        <taxon>Eukaryota</taxon>
        <taxon>Metazoa</taxon>
        <taxon>Ecdysozoa</taxon>
        <taxon>Arthropoda</taxon>
        <taxon>Hexapoda</taxon>
        <taxon>Insecta</taxon>
        <taxon>Pterygota</taxon>
        <taxon>Neoptera</taxon>
        <taxon>Endopterygota</taxon>
        <taxon>Diptera</taxon>
        <taxon>Nematocera</taxon>
        <taxon>Culicoidea</taxon>
        <taxon>Culicidae</taxon>
        <taxon>Anophelinae</taxon>
        <taxon>Anopheles</taxon>
    </lineage>
</organism>
<evidence type="ECO:0000313" key="1">
    <source>
        <dbReference type="EnsemblMetazoa" id="AMEM005940-PA"/>
    </source>
</evidence>
<name>A0A182UYQ0_ANOME</name>
<sequence>MRNVWLSSIGDSSGDGIRSWCTIGEKLRRFDRFFGCLYASNETSAVQLPLGEIFCMIGDGCCAVAGFTTAVNAIADIRKKENKKDDNRLIALANRTRKSRYSILPPIGTRLRYISRLIRHRAFPFMGNFCASSGLMSSPSDWARLMSHVHTFARVQSRGSTGSPSAPYWIFLALVCVCPPVPESPRPLRFVAPPLLPLLLAPLPEP</sequence>
<dbReference type="AlphaFoldDB" id="A0A182UYQ0"/>
<keyword evidence="2" id="KW-1185">Reference proteome</keyword>
<evidence type="ECO:0000313" key="2">
    <source>
        <dbReference type="Proteomes" id="UP000075903"/>
    </source>
</evidence>
<protein>
    <submittedName>
        <fullName evidence="1">Uncharacterized protein</fullName>
    </submittedName>
</protein>
<dbReference type="VEuPathDB" id="VectorBase:AMEM005940"/>